<dbReference type="InterPro" id="IPR037185">
    <property type="entry name" value="EmrE-like"/>
</dbReference>
<feature type="transmembrane region" description="Helical" evidence="6">
    <location>
        <begin position="75"/>
        <end position="95"/>
    </location>
</feature>
<dbReference type="SUPFAM" id="SSF103481">
    <property type="entry name" value="Multidrug resistance efflux transporter EmrE"/>
    <property type="match status" value="1"/>
</dbReference>
<feature type="transmembrane region" description="Helical" evidence="6">
    <location>
        <begin position="101"/>
        <end position="118"/>
    </location>
</feature>
<dbReference type="GO" id="GO:0005886">
    <property type="term" value="C:plasma membrane"/>
    <property type="evidence" value="ECO:0007669"/>
    <property type="project" value="UniProtKB-SubCell"/>
</dbReference>
<comment type="caution">
    <text evidence="7">The sequence shown here is derived from an EMBL/GenBank/DDBJ whole genome shotgun (WGS) entry which is preliminary data.</text>
</comment>
<evidence type="ECO:0000256" key="5">
    <source>
        <dbReference type="ARBA" id="ARBA00023136"/>
    </source>
</evidence>
<protein>
    <submittedName>
        <fullName evidence="7">Membrane transporter</fullName>
    </submittedName>
</protein>
<evidence type="ECO:0000256" key="4">
    <source>
        <dbReference type="ARBA" id="ARBA00022989"/>
    </source>
</evidence>
<dbReference type="RefSeq" id="WP_101359430.1">
    <property type="nucleotide sequence ID" value="NZ_NKXO01000038.1"/>
</dbReference>
<evidence type="ECO:0000256" key="3">
    <source>
        <dbReference type="ARBA" id="ARBA00022692"/>
    </source>
</evidence>
<evidence type="ECO:0000313" key="7">
    <source>
        <dbReference type="EMBL" id="PKQ67062.1"/>
    </source>
</evidence>
<evidence type="ECO:0000256" key="6">
    <source>
        <dbReference type="SAM" id="Phobius"/>
    </source>
</evidence>
<accession>A0A2N3I9P5</accession>
<feature type="transmembrane region" description="Helical" evidence="6">
    <location>
        <begin position="40"/>
        <end position="68"/>
    </location>
</feature>
<sequence>MGYLYIFLTIVLTAYGQIILKWRLNLKGSMPEGFLAKLNYFWQVFWDFWVISSFASAFLASFTWIAALTKFDLSFAYPFTSIAFILVLFLSYYFFAEPLSWQKIAGTFLIVAGIILLAQSK</sequence>
<proteinExistence type="predicted"/>
<evidence type="ECO:0000256" key="1">
    <source>
        <dbReference type="ARBA" id="ARBA00004651"/>
    </source>
</evidence>
<gene>
    <name evidence="7" type="ORF">Rain11_2167</name>
</gene>
<dbReference type="InterPro" id="IPR000390">
    <property type="entry name" value="Small_drug/metabolite_transptr"/>
</dbReference>
<dbReference type="PANTHER" id="PTHR30561:SF9">
    <property type="entry name" value="4-AMINO-4-DEOXY-L-ARABINOSE-PHOSPHOUNDECAPRENOL FLIPPASE SUBUNIT ARNF-RELATED"/>
    <property type="match status" value="1"/>
</dbReference>
<keyword evidence="5 6" id="KW-0472">Membrane</keyword>
<reference evidence="7 8" key="1">
    <citation type="submission" date="2017-06" db="EMBL/GenBank/DDBJ databases">
        <title>Raineya orbicola gen. nov., sp. nov. a slightly thermophilic bacterium of the phylum Bacteroidetes and the description of Raineyaceae fam. nov.</title>
        <authorList>
            <person name="Albuquerque L."/>
            <person name="Polonia A.R.M."/>
            <person name="Barroso C."/>
            <person name="Froufe H.J.C."/>
            <person name="Lage O."/>
            <person name="Lobo-Da-Cunha A."/>
            <person name="Egas C."/>
            <person name="Da Costa M.S."/>
        </authorList>
    </citation>
    <scope>NUCLEOTIDE SEQUENCE [LARGE SCALE GENOMIC DNA]</scope>
    <source>
        <strain evidence="7 8">SPSPC-11</strain>
    </source>
</reference>
<organism evidence="7 8">
    <name type="scientific">Raineya orbicola</name>
    <dbReference type="NCBI Taxonomy" id="2016530"/>
    <lineage>
        <taxon>Bacteria</taxon>
        <taxon>Pseudomonadati</taxon>
        <taxon>Bacteroidota</taxon>
        <taxon>Cytophagia</taxon>
        <taxon>Cytophagales</taxon>
        <taxon>Raineyaceae</taxon>
        <taxon>Raineya</taxon>
    </lineage>
</organism>
<evidence type="ECO:0000313" key="8">
    <source>
        <dbReference type="Proteomes" id="UP000233387"/>
    </source>
</evidence>
<dbReference type="AlphaFoldDB" id="A0A2N3I9P5"/>
<keyword evidence="2" id="KW-1003">Cell membrane</keyword>
<keyword evidence="3 6" id="KW-0812">Transmembrane</keyword>
<keyword evidence="4 6" id="KW-1133">Transmembrane helix</keyword>
<dbReference type="PANTHER" id="PTHR30561">
    <property type="entry name" value="SMR FAMILY PROTON-DEPENDENT DRUG EFFLUX TRANSPORTER SUGE"/>
    <property type="match status" value="1"/>
</dbReference>
<dbReference type="Proteomes" id="UP000233387">
    <property type="component" value="Unassembled WGS sequence"/>
</dbReference>
<dbReference type="OrthoDB" id="517481at2"/>
<dbReference type="GO" id="GO:0022857">
    <property type="term" value="F:transmembrane transporter activity"/>
    <property type="evidence" value="ECO:0007669"/>
    <property type="project" value="InterPro"/>
</dbReference>
<evidence type="ECO:0000256" key="2">
    <source>
        <dbReference type="ARBA" id="ARBA00022475"/>
    </source>
</evidence>
<name>A0A2N3I9P5_9BACT</name>
<comment type="subcellular location">
    <subcellularLocation>
        <location evidence="1">Cell membrane</location>
        <topology evidence="1">Multi-pass membrane protein</topology>
    </subcellularLocation>
</comment>
<keyword evidence="8" id="KW-1185">Reference proteome</keyword>
<dbReference type="EMBL" id="NKXO01000038">
    <property type="protein sequence ID" value="PKQ67062.1"/>
    <property type="molecule type" value="Genomic_DNA"/>
</dbReference>
<dbReference type="Gene3D" id="1.10.3730.20">
    <property type="match status" value="1"/>
</dbReference>